<dbReference type="InterPro" id="IPR011635">
    <property type="entry name" value="CARDB"/>
</dbReference>
<dbReference type="OrthoDB" id="5987578at2759"/>
<dbReference type="InterPro" id="IPR013783">
    <property type="entry name" value="Ig-like_fold"/>
</dbReference>
<evidence type="ECO:0000259" key="1">
    <source>
        <dbReference type="Pfam" id="PF07705"/>
    </source>
</evidence>
<feature type="domain" description="CARDB" evidence="1">
    <location>
        <begin position="934"/>
        <end position="1043"/>
    </location>
</feature>
<name>A0A9X0A6Q3_9CNID</name>
<comment type="caution">
    <text evidence="2">The sequence shown here is derived from an EMBL/GenBank/DDBJ whole genome shotgun (WGS) entry which is preliminary data.</text>
</comment>
<dbReference type="Proteomes" id="UP001163046">
    <property type="component" value="Unassembled WGS sequence"/>
</dbReference>
<dbReference type="Gene3D" id="2.60.40.10">
    <property type="entry name" value="Immunoglobulins"/>
    <property type="match status" value="5"/>
</dbReference>
<evidence type="ECO:0000313" key="3">
    <source>
        <dbReference type="Proteomes" id="UP001163046"/>
    </source>
</evidence>
<feature type="domain" description="CARDB" evidence="1">
    <location>
        <begin position="1587"/>
        <end position="1697"/>
    </location>
</feature>
<dbReference type="EMBL" id="MU825400">
    <property type="protein sequence ID" value="KAJ7392619.1"/>
    <property type="molecule type" value="Genomic_DNA"/>
</dbReference>
<gene>
    <name evidence="2" type="ORF">OS493_010270</name>
</gene>
<feature type="domain" description="CARDB" evidence="1">
    <location>
        <begin position="811"/>
        <end position="920"/>
    </location>
</feature>
<sequence>MIEDFATPTSSQALSSIPLQFLMYVFDSNEACDERPEFTAQTRAKGSCIGIPPGGTYFDRIIVRAGGPSKSIVEVTTSSPPDLSNLRWPSMHSRNTTLLSRGHRRHHRYRLSCFVLLDWRILVAPPQIASLSPRGEVLPDTRQWTITFDKQFVRPTRSSYIRIHRSDGTIVFSVDVAITAAVLYPVGSLGRTIQFTTSVRFTEREIYYVTMDPGVAKGVTYCGAESPPIRDPDTWSIKIKDVTPPVLTFVNAPSHSSDDVEITWTANENVTAQCTVQTPSQITAQPCNMSWTGTNLTEGYNSIYVQVTDLAGNTAPPVRHSWFVGRSSYALTAKRQYNEIEDVNFIDRTPPQVIITSKPAPLSNQNSFTFDFYCRRETCSFECAATQQGNSPAYSQCNAKRYTANNLQNGRIYVFGVRGTDDVGNQGNPVNYTWKVDLQPPVISNMAVKTVDCTSDLSPSVLGEPTVNDNEGSNITLTHKDIPGSSCSFQRKWTATDQAGNIATSTQVINLNNPSPPTVSYHGNATIACGSFDEQQQDMRDAINVTHPCDRPITITHVDSVPIILCARTFTRTWTIADDCGKQVSVHQQIRILALQLPDYPKNGQVNVALRESLQWPQYPGSVWYNVYFWRYGNTKPSSATGWTYYRRYSPYSGFPADTRMLWRIEYVLSSGALVPSPVWGFQTRAFPDFKVEKIMVPPNAFSGFTFEVSWIVRNIGKVGNALTTWYDSVFIGKSTVFRTARRATYVRHREILFQNDAYTAKGTVQLKVDEFGVFYVFVETDRYNRISDIDRSNDLLLGDNPVQVSLTPPPNLKVEKIVFPTPSFSGKTITVTWSVKNYGMGVTAYDSWHDKVYLSRDNKRDWSDWLLGTFYHHGMLSVGASYTRKKPVTLPHAIFGNFSILIRTDVYNDVYEHNDEDDNLKAQQLKISLSPPPDLVVSSITLLKSYYTGDTIKVQFDVTNEGLGEPFHHWWRDRVTITNIASMNYEVLGITHFSGLFPPSSTYARAVYHVIPPSWPSGIYNITVYTDYYNDVFEFIYNNNNEKTVQMNITQKLPDLTVTHVNASTTADTIQAYVRVSFTVQNVGVGETTEAPWFDAIYISPQINFIPRNALKLGDFPHRVNLGSGKTYSMDTGPIRVSRDVFGQRYIHVRTNLYGTVMENNVKSNIGPAGNVTIPQVLPDLVVTNFTLVQSPKKPLIYSDSEISLSWTVENNGTGNTMSQSWRDTVYLSSSSIVESNSTKLTDAVFNRQPLSPGQRYNKDASVKLPSSITGTYYLVLKVNDGGSLVEQDAQTNNIAWTRTEILPAPLPDLAVVATSFVFNEDRRFLIVSWTVANMGSWMRQRFSWVDKVVISSSRGDIDGDDAHFLASKNVTTQLDEHQEYELSVALPIANNIRGRFYVHAVTNADKTLSEVPGVSNNIGVSKEILSVPPPPAAKLIPTIISSLPSQITLGIPFSVAFRVKNTGLVTTKKTSWTDALYAYGRKGANRTEVMEKGTKLKAFSHIGALAAQASYEVTSNVAFPRGFGSSAFIYGFADIHSPFTPDVDERNNVTQPNVTQPNVTQPNVTQPTVTPTASIGIIITEGLLPDLQGSLGSTKAQTRGGQPLNVTFNITNEGEFAAQGVWYNALYLSQDLLIDPFDLRLATLRATYLSVNDTMSLSAEVFIPFDTLDSEYYLLLSVDSKNTIWESDEQNNEASLLIKINKTFSSDLAVVSVSSSSGQFYYGEDVTVNWKIRNNGSQRVKGYKCDSVYLSQDDVWQIEDVKLGKQSVLTPSWNLTMEPGDDWSYVIDNVPDKKTIIVTINSSIADAFHELFVRHSKPATAFQYDGGSKFALSADQEVIIPETIAGKYYVLMRRYDASSSTATNKTSRLCARIAKFEIIRVFPNQVALGNATLRFEGTLLGQKLEAFLVNSSTNDNFIKAEEVYRMSSTEVYATFITINLTIGATFHVKLVNIESQEEASLARSLVIIRGESGRLKPHVDFPEVLLVDTPGLIILSYENVGDTDILAPLLSLSISEGQTQLRPVQKDRQSAQFTSTVMFLAQPFQGPGGILPPKAYGEIVFDTVTSGSEVTQGTYRVQVLNENDKPHAYMNSSTDLKPEFFEQ</sequence>
<evidence type="ECO:0000313" key="2">
    <source>
        <dbReference type="EMBL" id="KAJ7392619.1"/>
    </source>
</evidence>
<dbReference type="Gene3D" id="2.60.120.380">
    <property type="match status" value="1"/>
</dbReference>
<organism evidence="2 3">
    <name type="scientific">Desmophyllum pertusum</name>
    <dbReference type="NCBI Taxonomy" id="174260"/>
    <lineage>
        <taxon>Eukaryota</taxon>
        <taxon>Metazoa</taxon>
        <taxon>Cnidaria</taxon>
        <taxon>Anthozoa</taxon>
        <taxon>Hexacorallia</taxon>
        <taxon>Scleractinia</taxon>
        <taxon>Caryophylliina</taxon>
        <taxon>Caryophylliidae</taxon>
        <taxon>Desmophyllum</taxon>
    </lineage>
</organism>
<reference evidence="2" key="1">
    <citation type="submission" date="2023-01" db="EMBL/GenBank/DDBJ databases">
        <title>Genome assembly of the deep-sea coral Lophelia pertusa.</title>
        <authorList>
            <person name="Herrera S."/>
            <person name="Cordes E."/>
        </authorList>
    </citation>
    <scope>NUCLEOTIDE SEQUENCE</scope>
    <source>
        <strain evidence="2">USNM1676648</strain>
        <tissue evidence="2">Polyp</tissue>
    </source>
</reference>
<accession>A0A9X0A6Q3</accession>
<feature type="domain" description="CARDB" evidence="1">
    <location>
        <begin position="1180"/>
        <end position="1296"/>
    </location>
</feature>
<proteinExistence type="predicted"/>
<keyword evidence="3" id="KW-1185">Reference proteome</keyword>
<protein>
    <recommendedName>
        <fullName evidence="1">CARDB domain-containing protein</fullName>
    </recommendedName>
</protein>
<dbReference type="Pfam" id="PF07705">
    <property type="entry name" value="CARDB"/>
    <property type="match status" value="4"/>
</dbReference>